<reference evidence="2 3" key="1">
    <citation type="submission" date="2006-11" db="EMBL/GenBank/DDBJ databases">
        <authorList>
            <person name="Giovannoni S."/>
            <person name="Vergin K."/>
            <person name="Ferriera S."/>
            <person name="Johnson J."/>
            <person name="Kravitz S."/>
            <person name="Beeson K."/>
            <person name="Sutton G."/>
            <person name="Rogers Y.-H."/>
            <person name="Friedman R."/>
            <person name="Frazier M."/>
            <person name="Venter J.C."/>
        </authorList>
    </citation>
    <scope>NUCLEOTIDE SEQUENCE [LARGE SCALE GENOMIC DNA]</scope>
    <source>
        <strain evidence="2 3">HTCC2181</strain>
    </source>
</reference>
<name>A0P750_9PROT</name>
<evidence type="ECO:0000313" key="2">
    <source>
        <dbReference type="EMBL" id="EAV47360.1"/>
    </source>
</evidence>
<keyword evidence="1" id="KW-0732">Signal</keyword>
<gene>
    <name evidence="2" type="ORF">MB2181_04765</name>
</gene>
<comment type="caution">
    <text evidence="2">The sequence shown here is derived from an EMBL/GenBank/DDBJ whole genome shotgun (WGS) entry which is preliminary data.</text>
</comment>
<sequence>MRLIFFSTLAVLFFSSPGHLYAKPNVSDLTAALTKAYADCEASGGDVDQCKATAKIKIQNKAREILIKKIGPMVASQCKNLSVGTAQCNKALSVISNCASNSDPQVCQQTAFKMLALAKAENQITAACAKYGVKTSVCSAAIKSFEGCATNKNPQNCVTDEINSLGKYASSLTSDAKNQLQANVAEQCASNQIPADTCSKIQSTAQACSTTDSANCLSDAVDQIKSIGLAKAKENVSTSNVAQNLNSQCTEILTQENCNKIKDAAQACLDSGASNCLQKSQEQIGDAVKSALSAKLTEKLAAYGIDGTAISRIHDKYKTYQYFGATYTQPAGDGAWVQQAITTGDADKIMNNNTERCDDTSIEESVKTKLALAMGYMGSSDKEISAAQSRYASARKSFCDGVAVAATFQQQLNTLQKVKSDGIILFNKDPLFDKKLKMAGRTRTVKYRIKLTWYPDVSQAASGNFDPKSQLSYDGAIKWSTKDWKSPAATVRKAIEDLTGGFSTSEESKKKIRYIYSIPYVSEASGVIGGLGFEVLNSGKTLKINSGMKFKYFGNRTYDFSSFSVDFPGDAMQYVNEARDNAKQKAKDELVGLIGTMGIVSKEMQALLTTIAEVKMNGGMGSDDGNKTIDPSQDRSS</sequence>
<proteinExistence type="predicted"/>
<dbReference type="AlphaFoldDB" id="A0P750"/>
<feature type="signal peptide" evidence="1">
    <location>
        <begin position="1"/>
        <end position="22"/>
    </location>
</feature>
<accession>A0P750</accession>
<evidence type="ECO:0000313" key="3">
    <source>
        <dbReference type="Proteomes" id="UP000054262"/>
    </source>
</evidence>
<protein>
    <submittedName>
        <fullName evidence="2">Truncated FmtB</fullName>
    </submittedName>
</protein>
<keyword evidence="3" id="KW-1185">Reference proteome</keyword>
<evidence type="ECO:0000256" key="1">
    <source>
        <dbReference type="SAM" id="SignalP"/>
    </source>
</evidence>
<feature type="chain" id="PRO_5002628945" evidence="1">
    <location>
        <begin position="23"/>
        <end position="637"/>
    </location>
</feature>
<organism evidence="2 3">
    <name type="scientific">Methylophilales bacterium HTCC2181</name>
    <dbReference type="NCBI Taxonomy" id="383631"/>
    <lineage>
        <taxon>Bacteria</taxon>
        <taxon>Pseudomonadati</taxon>
        <taxon>Pseudomonadota</taxon>
        <taxon>Betaproteobacteria</taxon>
        <taxon>Nitrosomonadales</taxon>
        <taxon>OM43 clade</taxon>
    </lineage>
</organism>
<dbReference type="OrthoDB" id="7273451at2"/>
<dbReference type="EMBL" id="AAUX01000001">
    <property type="protein sequence ID" value="EAV47360.1"/>
    <property type="molecule type" value="Genomic_DNA"/>
</dbReference>
<dbReference type="Proteomes" id="UP000054262">
    <property type="component" value="Unassembled WGS sequence"/>
</dbReference>